<organism evidence="10 11">
    <name type="scientific">Cyphellophora europaea (strain CBS 101466)</name>
    <name type="common">Phialophora europaea</name>
    <dbReference type="NCBI Taxonomy" id="1220924"/>
    <lineage>
        <taxon>Eukaryota</taxon>
        <taxon>Fungi</taxon>
        <taxon>Dikarya</taxon>
        <taxon>Ascomycota</taxon>
        <taxon>Pezizomycotina</taxon>
        <taxon>Eurotiomycetes</taxon>
        <taxon>Chaetothyriomycetidae</taxon>
        <taxon>Chaetothyriales</taxon>
        <taxon>Cyphellophoraceae</taxon>
        <taxon>Cyphellophora</taxon>
    </lineage>
</organism>
<keyword evidence="8" id="KW-1133">Transmembrane helix</keyword>
<keyword evidence="7" id="KW-0539">Nucleus</keyword>
<evidence type="ECO:0000256" key="4">
    <source>
        <dbReference type="ARBA" id="ARBA00023015"/>
    </source>
</evidence>
<dbReference type="PANTHER" id="PTHR47782">
    <property type="entry name" value="ZN(II)2CYS6 TRANSCRIPTION FACTOR (EUROFUNG)-RELATED"/>
    <property type="match status" value="1"/>
</dbReference>
<keyword evidence="11" id="KW-1185">Reference proteome</keyword>
<evidence type="ECO:0000256" key="6">
    <source>
        <dbReference type="ARBA" id="ARBA00023163"/>
    </source>
</evidence>
<keyword evidence="4" id="KW-0805">Transcription regulation</keyword>
<dbReference type="RefSeq" id="XP_008710699.1">
    <property type="nucleotide sequence ID" value="XM_008712477.1"/>
</dbReference>
<keyword evidence="8" id="KW-0472">Membrane</keyword>
<keyword evidence="6" id="KW-0804">Transcription</keyword>
<sequence>MRTINDASPDLWQGFMVHMLFAVSLLLNPRVSLCVSRASQKAYDYAVQNFLPAVYRHADELTQIQADLLIALHALFSPSTEKVSLAVSSAMRRCIVARLHSFEAEPQQTDAAAHLEAQLRRRVFWSAYVLDRLASGVLHLPFSIADDNITVPLFDDINEAALLDGTFTLNEPMTRTEVSSALHRCRLSQIQSEILNVTMRVNFDIDSAAEWRLYILTKLENWRLQLEQVSDSTNSVTDPRWHILVYNHCLLYLHMPTKSNVRGPAGEWSIRASIETVKIFRQFQARRVVPYPVLGLISQFSIGITMLYCLWATPPKFRTEVCSPKKIFDAIRLCSNTLAVMTERWEQTGILADVFELFTTDVLTAEYDSSDGPSRAVPGISAETVQAVQVRMQRLKSLVLNKTVIRMIDEMLTQERPSEEGVDAGRIGASSNGLEALSLCSTDNNNNNVGAIDQGATELAEQYAPAQFFDWMGAAYTLSDIGPEQAIGVSDALLGFEML</sequence>
<evidence type="ECO:0000313" key="10">
    <source>
        <dbReference type="EMBL" id="ETN45987.1"/>
    </source>
</evidence>
<dbReference type="AlphaFoldDB" id="W2SBB2"/>
<dbReference type="STRING" id="1220924.W2SBB2"/>
<evidence type="ECO:0000259" key="9">
    <source>
        <dbReference type="SMART" id="SM00906"/>
    </source>
</evidence>
<dbReference type="OrthoDB" id="189997at2759"/>
<protein>
    <recommendedName>
        <fullName evidence="9">Xylanolytic transcriptional activator regulatory domain-containing protein</fullName>
    </recommendedName>
</protein>
<accession>W2SBB2</accession>
<evidence type="ECO:0000256" key="3">
    <source>
        <dbReference type="ARBA" id="ARBA00022833"/>
    </source>
</evidence>
<dbReference type="EMBL" id="KB822711">
    <property type="protein sequence ID" value="ETN45987.1"/>
    <property type="molecule type" value="Genomic_DNA"/>
</dbReference>
<evidence type="ECO:0000256" key="7">
    <source>
        <dbReference type="ARBA" id="ARBA00023242"/>
    </source>
</evidence>
<dbReference type="GO" id="GO:0043565">
    <property type="term" value="F:sequence-specific DNA binding"/>
    <property type="evidence" value="ECO:0007669"/>
    <property type="project" value="TreeGrafter"/>
</dbReference>
<gene>
    <name evidence="10" type="ORF">HMPREF1541_00170</name>
</gene>
<dbReference type="GO" id="GO:0005634">
    <property type="term" value="C:nucleus"/>
    <property type="evidence" value="ECO:0007669"/>
    <property type="project" value="UniProtKB-SubCell"/>
</dbReference>
<dbReference type="CDD" id="cd12148">
    <property type="entry name" value="fungal_TF_MHR"/>
    <property type="match status" value="1"/>
</dbReference>
<evidence type="ECO:0000256" key="5">
    <source>
        <dbReference type="ARBA" id="ARBA00023125"/>
    </source>
</evidence>
<dbReference type="HOGENOM" id="CLU_014662_1_0_1"/>
<keyword evidence="2" id="KW-0479">Metal-binding</keyword>
<feature type="transmembrane region" description="Helical" evidence="8">
    <location>
        <begin position="12"/>
        <end position="31"/>
    </location>
</feature>
<dbReference type="eggNOG" id="ENOG502SHZK">
    <property type="taxonomic scope" value="Eukaryota"/>
</dbReference>
<feature type="domain" description="Xylanolytic transcriptional activator regulatory" evidence="9">
    <location>
        <begin position="83"/>
        <end position="160"/>
    </location>
</feature>
<keyword evidence="8" id="KW-0812">Transmembrane</keyword>
<keyword evidence="3" id="KW-0862">Zinc</keyword>
<feature type="transmembrane region" description="Helical" evidence="8">
    <location>
        <begin position="288"/>
        <end position="313"/>
    </location>
</feature>
<dbReference type="GO" id="GO:0045944">
    <property type="term" value="P:positive regulation of transcription by RNA polymerase II"/>
    <property type="evidence" value="ECO:0007669"/>
    <property type="project" value="TreeGrafter"/>
</dbReference>
<dbReference type="Proteomes" id="UP000030752">
    <property type="component" value="Unassembled WGS sequence"/>
</dbReference>
<dbReference type="GO" id="GO:0008270">
    <property type="term" value="F:zinc ion binding"/>
    <property type="evidence" value="ECO:0007669"/>
    <property type="project" value="InterPro"/>
</dbReference>
<dbReference type="VEuPathDB" id="FungiDB:HMPREF1541_00170"/>
<evidence type="ECO:0000313" key="11">
    <source>
        <dbReference type="Proteomes" id="UP000030752"/>
    </source>
</evidence>
<comment type="subcellular location">
    <subcellularLocation>
        <location evidence="1">Nucleus</location>
    </subcellularLocation>
</comment>
<evidence type="ECO:0000256" key="1">
    <source>
        <dbReference type="ARBA" id="ARBA00004123"/>
    </source>
</evidence>
<proteinExistence type="predicted"/>
<dbReference type="PANTHER" id="PTHR47782:SF12">
    <property type="entry name" value="ZN(II)2CYS6 TRANSCRIPTION FACTOR (EUROFUNG)"/>
    <property type="match status" value="1"/>
</dbReference>
<dbReference type="InterPro" id="IPR052202">
    <property type="entry name" value="Yeast_MetPath_Reg"/>
</dbReference>
<evidence type="ECO:0000256" key="8">
    <source>
        <dbReference type="SAM" id="Phobius"/>
    </source>
</evidence>
<dbReference type="GeneID" id="19967509"/>
<dbReference type="GO" id="GO:0006351">
    <property type="term" value="P:DNA-templated transcription"/>
    <property type="evidence" value="ECO:0007669"/>
    <property type="project" value="InterPro"/>
</dbReference>
<dbReference type="Pfam" id="PF04082">
    <property type="entry name" value="Fungal_trans"/>
    <property type="match status" value="1"/>
</dbReference>
<keyword evidence="5" id="KW-0238">DNA-binding</keyword>
<name>W2SBB2_CYPE1</name>
<dbReference type="GO" id="GO:0000981">
    <property type="term" value="F:DNA-binding transcription factor activity, RNA polymerase II-specific"/>
    <property type="evidence" value="ECO:0007669"/>
    <property type="project" value="TreeGrafter"/>
</dbReference>
<dbReference type="InParanoid" id="W2SBB2"/>
<evidence type="ECO:0000256" key="2">
    <source>
        <dbReference type="ARBA" id="ARBA00022723"/>
    </source>
</evidence>
<dbReference type="InterPro" id="IPR007219">
    <property type="entry name" value="XnlR_reg_dom"/>
</dbReference>
<reference evidence="10 11" key="1">
    <citation type="submission" date="2013-03" db="EMBL/GenBank/DDBJ databases">
        <title>The Genome Sequence of Phialophora europaea CBS 101466.</title>
        <authorList>
            <consortium name="The Broad Institute Genomics Platform"/>
            <person name="Cuomo C."/>
            <person name="de Hoog S."/>
            <person name="Gorbushina A."/>
            <person name="Walker B."/>
            <person name="Young S.K."/>
            <person name="Zeng Q."/>
            <person name="Gargeya S."/>
            <person name="Fitzgerald M."/>
            <person name="Haas B."/>
            <person name="Abouelleil A."/>
            <person name="Allen A.W."/>
            <person name="Alvarado L."/>
            <person name="Arachchi H.M."/>
            <person name="Berlin A.M."/>
            <person name="Chapman S.B."/>
            <person name="Gainer-Dewar J."/>
            <person name="Goldberg J."/>
            <person name="Griggs A."/>
            <person name="Gujja S."/>
            <person name="Hansen M."/>
            <person name="Howarth C."/>
            <person name="Imamovic A."/>
            <person name="Ireland A."/>
            <person name="Larimer J."/>
            <person name="McCowan C."/>
            <person name="Murphy C."/>
            <person name="Pearson M."/>
            <person name="Poon T.W."/>
            <person name="Priest M."/>
            <person name="Roberts A."/>
            <person name="Saif S."/>
            <person name="Shea T."/>
            <person name="Sisk P."/>
            <person name="Sykes S."/>
            <person name="Wortman J."/>
            <person name="Nusbaum C."/>
            <person name="Birren B."/>
        </authorList>
    </citation>
    <scope>NUCLEOTIDE SEQUENCE [LARGE SCALE GENOMIC DNA]</scope>
    <source>
        <strain evidence="10 11">CBS 101466</strain>
    </source>
</reference>
<dbReference type="SMART" id="SM00906">
    <property type="entry name" value="Fungal_trans"/>
    <property type="match status" value="1"/>
</dbReference>